<evidence type="ECO:0000313" key="2">
    <source>
        <dbReference type="Proteomes" id="UP000027238"/>
    </source>
</evidence>
<reference evidence="2" key="1">
    <citation type="journal article" date="2014" name="Genome Announc.">
        <title>Draft genome sequence of Colletotrichum sublineola, a destructive pathogen of cultivated sorghum.</title>
        <authorList>
            <person name="Baroncelli R."/>
            <person name="Sanz-Martin J.M."/>
            <person name="Rech G.E."/>
            <person name="Sukno S.A."/>
            <person name="Thon M.R."/>
        </authorList>
    </citation>
    <scope>NUCLEOTIDE SEQUENCE [LARGE SCALE GENOMIC DNA]</scope>
    <source>
        <strain evidence="2">TX430BB</strain>
    </source>
</reference>
<name>A0A066XX74_COLSU</name>
<keyword evidence="2" id="KW-1185">Reference proteome</keyword>
<dbReference type="HOGENOM" id="CLU_1396221_0_0_1"/>
<evidence type="ECO:0000313" key="1">
    <source>
        <dbReference type="EMBL" id="KDN70560.1"/>
    </source>
</evidence>
<gene>
    <name evidence="1" type="ORF">CSUB01_02001</name>
</gene>
<organism evidence="1 2">
    <name type="scientific">Colletotrichum sublineola</name>
    <name type="common">Sorghum anthracnose fungus</name>
    <dbReference type="NCBI Taxonomy" id="1173701"/>
    <lineage>
        <taxon>Eukaryota</taxon>
        <taxon>Fungi</taxon>
        <taxon>Dikarya</taxon>
        <taxon>Ascomycota</taxon>
        <taxon>Pezizomycotina</taxon>
        <taxon>Sordariomycetes</taxon>
        <taxon>Hypocreomycetidae</taxon>
        <taxon>Glomerellales</taxon>
        <taxon>Glomerellaceae</taxon>
        <taxon>Colletotrichum</taxon>
        <taxon>Colletotrichum graminicola species complex</taxon>
    </lineage>
</organism>
<protein>
    <submittedName>
        <fullName evidence="1">Uncharacterized protein</fullName>
    </submittedName>
</protein>
<proteinExistence type="predicted"/>
<dbReference type="AlphaFoldDB" id="A0A066XX74"/>
<dbReference type="EMBL" id="JMSE01000328">
    <property type="protein sequence ID" value="KDN70560.1"/>
    <property type="molecule type" value="Genomic_DNA"/>
</dbReference>
<sequence>MRYSKEAYCSAFCTFPLVGALGNFDQLLLPLNNVEESRSRQSTFCQWLNPVQILGLALRRSTVVWRGMNCSGQPHPHTLTNYHHPNEHRPALARSHYLETPPWCQKPLIPSRVLWTLCRLSARLDCAKTHTGAQQMAYVALQRPKVDEAAEAERARLCILSALPVITALWETDTDADAERGPECIVGAFLWSSAS</sequence>
<dbReference type="Proteomes" id="UP000027238">
    <property type="component" value="Unassembled WGS sequence"/>
</dbReference>
<comment type="caution">
    <text evidence="1">The sequence shown here is derived from an EMBL/GenBank/DDBJ whole genome shotgun (WGS) entry which is preliminary data.</text>
</comment>
<accession>A0A066XX74</accession>